<dbReference type="InterPro" id="IPR029068">
    <property type="entry name" value="Glyas_Bleomycin-R_OHBP_Dase"/>
</dbReference>
<evidence type="ECO:0000259" key="1">
    <source>
        <dbReference type="Pfam" id="PF13468"/>
    </source>
</evidence>
<dbReference type="RefSeq" id="WP_115774394.1">
    <property type="nucleotide sequence ID" value="NZ_PIOC01000024.1"/>
</dbReference>
<proteinExistence type="predicted"/>
<accession>A0A3D8PM60</accession>
<gene>
    <name evidence="2" type="ORF">CWR48_16290</name>
</gene>
<evidence type="ECO:0000313" key="2">
    <source>
        <dbReference type="EMBL" id="RDW16597.1"/>
    </source>
</evidence>
<dbReference type="AlphaFoldDB" id="A0A3D8PM60"/>
<sequence>MKIDHLVVNVDSFVQEDENFIKKVHSLGLPYEPKWGKGTKGFKVSNIWIGNEYFELIKVKSKDGGGWIESWTEDYHSGHRGLIGFALEVDDIEATYQRLIRRNIQVSTPEPLKFKWFFNLLSKTMPWRNSYLPKFEGMPFQFFLQQLNDEKSKAFMQKYMVPNSRDKKINGILEVRIYGTLTEQDKNIIKSLFQDYKIKDSTITVFLGRQIISFVESKKHSVEVILDCENEEKSTKQLEIGNNLIIKYD</sequence>
<reference evidence="3" key="1">
    <citation type="submission" date="2017-11" db="EMBL/GenBank/DDBJ databases">
        <authorList>
            <person name="Zhu W."/>
        </authorList>
    </citation>
    <scope>NUCLEOTIDE SEQUENCE [LARGE SCALE GENOMIC DNA]</scope>
    <source>
        <strain evidence="3">CAU 1183</strain>
    </source>
</reference>
<dbReference type="Proteomes" id="UP000257143">
    <property type="component" value="Unassembled WGS sequence"/>
</dbReference>
<evidence type="ECO:0000313" key="3">
    <source>
        <dbReference type="Proteomes" id="UP000257143"/>
    </source>
</evidence>
<organism evidence="2 3">
    <name type="scientific">Oceanobacillus arenosus</name>
    <dbReference type="NCBI Taxonomy" id="1229153"/>
    <lineage>
        <taxon>Bacteria</taxon>
        <taxon>Bacillati</taxon>
        <taxon>Bacillota</taxon>
        <taxon>Bacilli</taxon>
        <taxon>Bacillales</taxon>
        <taxon>Bacillaceae</taxon>
        <taxon>Oceanobacillus</taxon>
    </lineage>
</organism>
<dbReference type="Gene3D" id="3.10.180.10">
    <property type="entry name" value="2,3-Dihydroxybiphenyl 1,2-Dioxygenase, domain 1"/>
    <property type="match status" value="1"/>
</dbReference>
<dbReference type="Pfam" id="PF13468">
    <property type="entry name" value="Glyoxalase_3"/>
    <property type="match status" value="1"/>
</dbReference>
<keyword evidence="3" id="KW-1185">Reference proteome</keyword>
<feature type="domain" description="Glyoxalase-like" evidence="1">
    <location>
        <begin position="3"/>
        <end position="150"/>
    </location>
</feature>
<dbReference type="EMBL" id="PIOC01000024">
    <property type="protein sequence ID" value="RDW16597.1"/>
    <property type="molecule type" value="Genomic_DNA"/>
</dbReference>
<dbReference type="SUPFAM" id="SSF54593">
    <property type="entry name" value="Glyoxalase/Bleomycin resistance protein/Dihydroxybiphenyl dioxygenase"/>
    <property type="match status" value="1"/>
</dbReference>
<dbReference type="InterPro" id="IPR025870">
    <property type="entry name" value="Glyoxalase-like_dom"/>
</dbReference>
<dbReference type="OrthoDB" id="1897840at2"/>
<comment type="caution">
    <text evidence="2">The sequence shown here is derived from an EMBL/GenBank/DDBJ whole genome shotgun (WGS) entry which is preliminary data.</text>
</comment>
<name>A0A3D8PM60_9BACI</name>
<protein>
    <recommendedName>
        <fullName evidence="1">Glyoxalase-like domain-containing protein</fullName>
    </recommendedName>
</protein>